<feature type="domain" description="Outer membrane protein beta-barrel" evidence="3">
    <location>
        <begin position="11"/>
        <end position="241"/>
    </location>
</feature>
<evidence type="ECO:0000313" key="5">
    <source>
        <dbReference type="Proteomes" id="UP001595377"/>
    </source>
</evidence>
<organism evidence="4 5">
    <name type="scientific">Shinella pollutisoli</name>
    <dbReference type="NCBI Taxonomy" id="2250594"/>
    <lineage>
        <taxon>Bacteria</taxon>
        <taxon>Pseudomonadati</taxon>
        <taxon>Pseudomonadota</taxon>
        <taxon>Alphaproteobacteria</taxon>
        <taxon>Hyphomicrobiales</taxon>
        <taxon>Rhizobiaceae</taxon>
        <taxon>Shinella</taxon>
    </lineage>
</organism>
<evidence type="ECO:0000256" key="1">
    <source>
        <dbReference type="ARBA" id="ARBA00022729"/>
    </source>
</evidence>
<dbReference type="RefSeq" id="WP_257317864.1">
    <property type="nucleotide sequence ID" value="NZ_JANFDG010000035.1"/>
</dbReference>
<keyword evidence="1 2" id="KW-0732">Signal</keyword>
<evidence type="ECO:0000256" key="2">
    <source>
        <dbReference type="SAM" id="SignalP"/>
    </source>
</evidence>
<protein>
    <submittedName>
        <fullName evidence="4">Outer membrane protein</fullName>
    </submittedName>
</protein>
<keyword evidence="5" id="KW-1185">Reference proteome</keyword>
<feature type="signal peptide" evidence="2">
    <location>
        <begin position="1"/>
        <end position="23"/>
    </location>
</feature>
<dbReference type="InterPro" id="IPR027385">
    <property type="entry name" value="Beta-barrel_OMP"/>
</dbReference>
<dbReference type="Pfam" id="PF13505">
    <property type="entry name" value="OMP_b-brl"/>
    <property type="match status" value="1"/>
</dbReference>
<sequence>MLRQWGILGVALLAGCVATAAAAADFEIIDAPEIRLGGASVAQGWYIRGDLGYAGWVKGGKPSYTVYQPGGTVFSTETFDTARFSEPFSYGAGMGYQFNNFLRADLTTDFFSGKLSGRSDVALPCSAAEPAGTECGFNHKAGYSAINVMANGYVDLGTFAGFTPYVGAGAGVTNLRWDDLKSTPYCIDGSAACSGTTYASGTLPGYDSWRFTYALMAGASYDITERVKLDLGYRFTDIDGGKTFGYGAAERGWGASGAKGHDEGFQKHEIRAGIRITTW</sequence>
<accession>A0ABV7DDQ3</accession>
<comment type="caution">
    <text evidence="4">The sequence shown here is derived from an EMBL/GenBank/DDBJ whole genome shotgun (WGS) entry which is preliminary data.</text>
</comment>
<gene>
    <name evidence="4" type="ORF">ACFOHH_04750</name>
</gene>
<name>A0ABV7DDQ3_9HYPH</name>
<dbReference type="Proteomes" id="UP001595377">
    <property type="component" value="Unassembled WGS sequence"/>
</dbReference>
<dbReference type="EMBL" id="JBHRSP010000006">
    <property type="protein sequence ID" value="MFC3072410.1"/>
    <property type="molecule type" value="Genomic_DNA"/>
</dbReference>
<dbReference type="PROSITE" id="PS51257">
    <property type="entry name" value="PROKAR_LIPOPROTEIN"/>
    <property type="match status" value="1"/>
</dbReference>
<feature type="chain" id="PRO_5045297458" evidence="2">
    <location>
        <begin position="24"/>
        <end position="279"/>
    </location>
</feature>
<dbReference type="InterPro" id="IPR011250">
    <property type="entry name" value="OMP/PagP_B-barrel"/>
</dbReference>
<evidence type="ECO:0000313" key="4">
    <source>
        <dbReference type="EMBL" id="MFC3072410.1"/>
    </source>
</evidence>
<dbReference type="SUPFAM" id="SSF56925">
    <property type="entry name" value="OMPA-like"/>
    <property type="match status" value="1"/>
</dbReference>
<evidence type="ECO:0000259" key="3">
    <source>
        <dbReference type="Pfam" id="PF13505"/>
    </source>
</evidence>
<dbReference type="Gene3D" id="2.40.160.20">
    <property type="match status" value="1"/>
</dbReference>
<reference evidence="5" key="1">
    <citation type="journal article" date="2019" name="Int. J. Syst. Evol. Microbiol.">
        <title>The Global Catalogue of Microorganisms (GCM) 10K type strain sequencing project: providing services to taxonomists for standard genome sequencing and annotation.</title>
        <authorList>
            <consortium name="The Broad Institute Genomics Platform"/>
            <consortium name="The Broad Institute Genome Sequencing Center for Infectious Disease"/>
            <person name="Wu L."/>
            <person name="Ma J."/>
        </authorList>
    </citation>
    <scope>NUCLEOTIDE SEQUENCE [LARGE SCALE GENOMIC DNA]</scope>
    <source>
        <strain evidence="5">KCTC 52677</strain>
    </source>
</reference>
<proteinExistence type="predicted"/>